<accession>A0A1H0A240</accession>
<evidence type="ECO:0000256" key="1">
    <source>
        <dbReference type="SAM" id="MobiDB-lite"/>
    </source>
</evidence>
<dbReference type="SUPFAM" id="SSF52540">
    <property type="entry name" value="P-loop containing nucleoside triphosphate hydrolases"/>
    <property type="match status" value="1"/>
</dbReference>
<evidence type="ECO:0000259" key="2">
    <source>
        <dbReference type="Pfam" id="PF00308"/>
    </source>
</evidence>
<evidence type="ECO:0000313" key="3">
    <source>
        <dbReference type="EMBL" id="SDN27590.1"/>
    </source>
</evidence>
<dbReference type="InterPro" id="IPR027417">
    <property type="entry name" value="P-loop_NTPase"/>
</dbReference>
<dbReference type="OrthoDB" id="2052561at2"/>
<dbReference type="EMBL" id="FNGM01000034">
    <property type="protein sequence ID" value="SDN27590.1"/>
    <property type="molecule type" value="Genomic_DNA"/>
</dbReference>
<dbReference type="PANTHER" id="PTHR30050">
    <property type="entry name" value="CHROMOSOMAL REPLICATION INITIATOR PROTEIN DNAA"/>
    <property type="match status" value="1"/>
</dbReference>
<feature type="region of interest" description="Disordered" evidence="1">
    <location>
        <begin position="22"/>
        <end position="47"/>
    </location>
</feature>
<protein>
    <submittedName>
        <fullName evidence="3">DNA replication protein DnaC</fullName>
    </submittedName>
</protein>
<sequence>MESMGQVMQDLLKRVERLRAEALKTSSEAPDENQDLPPKKYNDAPAISTEGCEKCDYTGTINTFRWEQPEGYQIPVQIAVVENCSCHTERMFQKYNASESFNAKERGYTFKTATIDNMNREQFGVAIDFVRDIKRHLELGTWLYIFGDDARVPGASKEQGAILNAYGTGKTYLMQCMANAFSYRKIPAIYVTEERLFSDIKATYNRASEDSEDEVLQRYYSVPILMIDDIFTAQYKEWAEGKLFSIIDERQKNNKVTIMTSNYSLGRIRERLPMNGGKIGSRIDGKAIQIEMLGPDRRALNKNESA</sequence>
<dbReference type="InterPro" id="IPR013317">
    <property type="entry name" value="DnaA_dom"/>
</dbReference>
<proteinExistence type="predicted"/>
<dbReference type="Proteomes" id="UP000182783">
    <property type="component" value="Unassembled WGS sequence"/>
</dbReference>
<feature type="domain" description="Chromosomal replication initiator protein DnaA ATPAse" evidence="2">
    <location>
        <begin position="162"/>
        <end position="263"/>
    </location>
</feature>
<dbReference type="PANTHER" id="PTHR30050:SF4">
    <property type="entry name" value="ATP-BINDING PROTEIN RV3427C IN INSERTION SEQUENCE-RELATED"/>
    <property type="match status" value="1"/>
</dbReference>
<organism evidence="3 4">
    <name type="scientific">Paenibacillus jilunlii</name>
    <dbReference type="NCBI Taxonomy" id="682956"/>
    <lineage>
        <taxon>Bacteria</taxon>
        <taxon>Bacillati</taxon>
        <taxon>Bacillota</taxon>
        <taxon>Bacilli</taxon>
        <taxon>Bacillales</taxon>
        <taxon>Paenibacillaceae</taxon>
        <taxon>Paenibacillus</taxon>
    </lineage>
</organism>
<evidence type="ECO:0000313" key="4">
    <source>
        <dbReference type="Proteomes" id="UP000182783"/>
    </source>
</evidence>
<dbReference type="Pfam" id="PF00308">
    <property type="entry name" value="Bac_DnaA"/>
    <property type="match status" value="1"/>
</dbReference>
<dbReference type="Gene3D" id="3.40.50.300">
    <property type="entry name" value="P-loop containing nucleotide triphosphate hydrolases"/>
    <property type="match status" value="1"/>
</dbReference>
<dbReference type="CDD" id="cd00009">
    <property type="entry name" value="AAA"/>
    <property type="match status" value="1"/>
</dbReference>
<dbReference type="AlphaFoldDB" id="A0A1H0A240"/>
<name>A0A1H0A240_9BACL</name>
<dbReference type="GO" id="GO:0006260">
    <property type="term" value="P:DNA replication"/>
    <property type="evidence" value="ECO:0007669"/>
    <property type="project" value="TreeGrafter"/>
</dbReference>
<gene>
    <name evidence="3" type="ORF">SAMN05216191_13437</name>
</gene>
<reference evidence="3 4" key="1">
    <citation type="submission" date="2016-10" db="EMBL/GenBank/DDBJ databases">
        <authorList>
            <person name="de Groot N.N."/>
        </authorList>
    </citation>
    <scope>NUCLEOTIDE SEQUENCE [LARGE SCALE GENOMIC DNA]</scope>
    <source>
        <strain evidence="3 4">CGMCC 1.10239</strain>
    </source>
</reference>